<sequence length="511" mass="54743">IAMLFNILTILGGIVAFAAANQNRIPRCCNALEIIAELRGEVYLPGSDAYADRIETYFSKSAALEPWCMVLPSTAEDVSLIVKALVANDCPFGVRSGGHSSHPLSNSVEKGVTIDFGHMNGTTWNPDTGLVSIQPGSRWQNVYDVLTPHGITVAGGRVGSVGVGGLLSGGGISFFAASHGWACDNIASYEVVLADGSIVYANAQDNPDLWQALKGGSANLGLVTRFDMRPIELVGPSKGTIWGGNLIFGSESGSDLINALVDFTDNVYQDENSSVSVSFSYQPKLAGGLVGLVSIENTLALSNPPAFDGFYGIGAVLNDTTRVDTMSALSRELSEGQPMGFRNMFITASFNNDPRPMKYALEKANKLNAELEEITQTLSANFTTVYTVQPVTKSIVEKSIAKGGNVMGLDRYLNDGNGILFLLIVSTDDAEIERLAIPKAEALVRDVEAYAEELGLGREWKYLNYAHGSQDAITTVGEEALGKLQAASAKYDPNRVFQRLRTSGFKIPQEK</sequence>
<keyword evidence="3" id="KW-0274">FAD</keyword>
<gene>
    <name evidence="7" type="ORF">CRHIZ90672A_00012638</name>
</gene>
<comment type="caution">
    <text evidence="7">The sequence shown here is derived from an EMBL/GenBank/DDBJ whole genome shotgun (WGS) entry which is preliminary data.</text>
</comment>
<evidence type="ECO:0000256" key="5">
    <source>
        <dbReference type="SAM" id="SignalP"/>
    </source>
</evidence>
<dbReference type="PROSITE" id="PS51387">
    <property type="entry name" value="FAD_PCMH"/>
    <property type="match status" value="1"/>
</dbReference>
<dbReference type="Proteomes" id="UP000696573">
    <property type="component" value="Unassembled WGS sequence"/>
</dbReference>
<feature type="non-terminal residue" evidence="7">
    <location>
        <position position="1"/>
    </location>
</feature>
<reference evidence="7" key="1">
    <citation type="submission" date="2021-10" db="EMBL/GenBank/DDBJ databases">
        <authorList>
            <person name="Piombo E."/>
        </authorList>
    </citation>
    <scope>NUCLEOTIDE SEQUENCE</scope>
</reference>
<accession>A0A9N9YTL5</accession>
<evidence type="ECO:0000313" key="8">
    <source>
        <dbReference type="Proteomes" id="UP000696573"/>
    </source>
</evidence>
<feature type="domain" description="FAD-binding PCMH-type" evidence="6">
    <location>
        <begin position="62"/>
        <end position="233"/>
    </location>
</feature>
<dbReference type="InterPro" id="IPR036318">
    <property type="entry name" value="FAD-bd_PCMH-like_sf"/>
</dbReference>
<feature type="chain" id="PRO_5040285934" description="FAD-binding PCMH-type domain-containing protein" evidence="5">
    <location>
        <begin position="21"/>
        <end position="511"/>
    </location>
</feature>
<keyword evidence="2" id="KW-0285">Flavoprotein</keyword>
<protein>
    <recommendedName>
        <fullName evidence="6">FAD-binding PCMH-type domain-containing protein</fullName>
    </recommendedName>
</protein>
<dbReference type="EMBL" id="CABFNQ020000731">
    <property type="protein sequence ID" value="CAH0028344.1"/>
    <property type="molecule type" value="Genomic_DNA"/>
</dbReference>
<dbReference type="PANTHER" id="PTHR42973:SF53">
    <property type="entry name" value="FAD-BINDING PCMH-TYPE DOMAIN-CONTAINING PROTEIN-RELATED"/>
    <property type="match status" value="1"/>
</dbReference>
<dbReference type="SUPFAM" id="SSF56176">
    <property type="entry name" value="FAD-binding/transporter-associated domain-like"/>
    <property type="match status" value="1"/>
</dbReference>
<dbReference type="InterPro" id="IPR006094">
    <property type="entry name" value="Oxid_FAD_bind_N"/>
</dbReference>
<keyword evidence="8" id="KW-1185">Reference proteome</keyword>
<comment type="similarity">
    <text evidence="1">Belongs to the oxygen-dependent FAD-linked oxidoreductase family.</text>
</comment>
<dbReference type="AlphaFoldDB" id="A0A9N9YTL5"/>
<evidence type="ECO:0000313" key="7">
    <source>
        <dbReference type="EMBL" id="CAH0028344.1"/>
    </source>
</evidence>
<organism evidence="7 8">
    <name type="scientific">Clonostachys rhizophaga</name>
    <dbReference type="NCBI Taxonomy" id="160324"/>
    <lineage>
        <taxon>Eukaryota</taxon>
        <taxon>Fungi</taxon>
        <taxon>Dikarya</taxon>
        <taxon>Ascomycota</taxon>
        <taxon>Pezizomycotina</taxon>
        <taxon>Sordariomycetes</taxon>
        <taxon>Hypocreomycetidae</taxon>
        <taxon>Hypocreales</taxon>
        <taxon>Bionectriaceae</taxon>
        <taxon>Clonostachys</taxon>
    </lineage>
</organism>
<dbReference type="OrthoDB" id="2151789at2759"/>
<evidence type="ECO:0000256" key="1">
    <source>
        <dbReference type="ARBA" id="ARBA00005466"/>
    </source>
</evidence>
<evidence type="ECO:0000259" key="6">
    <source>
        <dbReference type="PROSITE" id="PS51387"/>
    </source>
</evidence>
<name>A0A9N9YTL5_9HYPO</name>
<dbReference type="GO" id="GO:0016491">
    <property type="term" value="F:oxidoreductase activity"/>
    <property type="evidence" value="ECO:0007669"/>
    <property type="project" value="UniProtKB-KW"/>
</dbReference>
<feature type="signal peptide" evidence="5">
    <location>
        <begin position="1"/>
        <end position="20"/>
    </location>
</feature>
<keyword evidence="4" id="KW-0560">Oxidoreductase</keyword>
<dbReference type="InterPro" id="IPR016169">
    <property type="entry name" value="FAD-bd_PCMH_sub2"/>
</dbReference>
<dbReference type="InterPro" id="IPR050416">
    <property type="entry name" value="FAD-linked_Oxidoreductase"/>
</dbReference>
<dbReference type="PANTHER" id="PTHR42973">
    <property type="entry name" value="BINDING OXIDOREDUCTASE, PUTATIVE (AFU_ORTHOLOGUE AFUA_1G17690)-RELATED"/>
    <property type="match status" value="1"/>
</dbReference>
<keyword evidence="5" id="KW-0732">Signal</keyword>
<dbReference type="Pfam" id="PF01565">
    <property type="entry name" value="FAD_binding_4"/>
    <property type="match status" value="1"/>
</dbReference>
<dbReference type="GO" id="GO:0071949">
    <property type="term" value="F:FAD binding"/>
    <property type="evidence" value="ECO:0007669"/>
    <property type="project" value="InterPro"/>
</dbReference>
<dbReference type="InterPro" id="IPR016166">
    <property type="entry name" value="FAD-bd_PCMH"/>
</dbReference>
<evidence type="ECO:0000256" key="3">
    <source>
        <dbReference type="ARBA" id="ARBA00022827"/>
    </source>
</evidence>
<evidence type="ECO:0000256" key="4">
    <source>
        <dbReference type="ARBA" id="ARBA00023002"/>
    </source>
</evidence>
<proteinExistence type="inferred from homology"/>
<dbReference type="Gene3D" id="3.30.465.10">
    <property type="match status" value="1"/>
</dbReference>
<evidence type="ECO:0000256" key="2">
    <source>
        <dbReference type="ARBA" id="ARBA00022630"/>
    </source>
</evidence>